<evidence type="ECO:0000313" key="1">
    <source>
        <dbReference type="EMBL" id="VVJ22606.1"/>
    </source>
</evidence>
<gene>
    <name evidence="1" type="ORF">AA23TX_07523</name>
</gene>
<dbReference type="AlphaFoldDB" id="A0A6I8LYT7"/>
<protein>
    <submittedName>
        <fullName evidence="1">Uncharacterized protein</fullName>
    </submittedName>
</protein>
<reference evidence="1 2" key="1">
    <citation type="submission" date="2019-09" db="EMBL/GenBank/DDBJ databases">
        <authorList>
            <person name="Leyn A S."/>
        </authorList>
    </citation>
    <scope>NUCLEOTIDE SEQUENCE [LARGE SCALE GENOMIC DNA]</scope>
    <source>
        <strain evidence="1">AA231_1</strain>
    </source>
</reference>
<organism evidence="1 2">
    <name type="scientific">Amycolatopsis camponoti</name>
    <dbReference type="NCBI Taxonomy" id="2606593"/>
    <lineage>
        <taxon>Bacteria</taxon>
        <taxon>Bacillati</taxon>
        <taxon>Actinomycetota</taxon>
        <taxon>Actinomycetes</taxon>
        <taxon>Pseudonocardiales</taxon>
        <taxon>Pseudonocardiaceae</taxon>
        <taxon>Amycolatopsis</taxon>
    </lineage>
</organism>
<dbReference type="Proteomes" id="UP000399805">
    <property type="component" value="Unassembled WGS sequence"/>
</dbReference>
<name>A0A6I8LYT7_9PSEU</name>
<proteinExistence type="predicted"/>
<dbReference type="EMBL" id="CABVGP010000003">
    <property type="protein sequence ID" value="VVJ22606.1"/>
    <property type="molecule type" value="Genomic_DNA"/>
</dbReference>
<keyword evidence="2" id="KW-1185">Reference proteome</keyword>
<accession>A0A6I8LYT7</accession>
<sequence length="64" mass="6781">MPSVWDRLSVPEKVVVALEKDFRPGFDPNVNNAVVHNGAHAPSVTAYLTDRLTGAAIAGGSHAR</sequence>
<evidence type="ECO:0000313" key="2">
    <source>
        <dbReference type="Proteomes" id="UP000399805"/>
    </source>
</evidence>